<name>A0A845UV94_9GAMM</name>
<dbReference type="PANTHER" id="PTHR45586">
    <property type="entry name" value="TPR REPEAT-CONTAINING PROTEIN PA4667"/>
    <property type="match status" value="1"/>
</dbReference>
<dbReference type="InterPro" id="IPR019734">
    <property type="entry name" value="TPR_rpt"/>
</dbReference>
<evidence type="ECO:0000256" key="1">
    <source>
        <dbReference type="ARBA" id="ARBA00022723"/>
    </source>
</evidence>
<dbReference type="GO" id="GO:0009898">
    <property type="term" value="C:cytoplasmic side of plasma membrane"/>
    <property type="evidence" value="ECO:0007669"/>
    <property type="project" value="UniProtKB-UniRule"/>
</dbReference>
<reference evidence="6 7" key="1">
    <citation type="submission" date="2020-02" db="EMBL/GenBank/DDBJ databases">
        <authorList>
            <person name="Zhang X.-Y."/>
        </authorList>
    </citation>
    <scope>NUCLEOTIDE SEQUENCE [LARGE SCALE GENOMIC DNA]</scope>
    <source>
        <strain evidence="6 7">C33</strain>
    </source>
</reference>
<comment type="subcellular location">
    <subcellularLocation>
        <location evidence="4">Cell inner membrane</location>
        <topology evidence="4">Single-pass membrane protein</topology>
        <orientation evidence="4">Cytoplasmic side</orientation>
    </subcellularLocation>
</comment>
<comment type="function">
    <text evidence="4">Modulates cellular lipopolysaccharide (LPS) levels by regulating LpxC, which is involved in lipid A biosynthesis. May act by modulating the proteolytic activity of FtsH towards LpxC. May also coordinate assembly of proteins involved in LPS synthesis at the plasma membrane.</text>
</comment>
<feature type="domain" description="LapB rubredoxin metal binding" evidence="5">
    <location>
        <begin position="354"/>
        <end position="378"/>
    </location>
</feature>
<organism evidence="6 7">
    <name type="scientific">Wenzhouxiangella limi</name>
    <dbReference type="NCBI Taxonomy" id="2707351"/>
    <lineage>
        <taxon>Bacteria</taxon>
        <taxon>Pseudomonadati</taxon>
        <taxon>Pseudomonadota</taxon>
        <taxon>Gammaproteobacteria</taxon>
        <taxon>Chromatiales</taxon>
        <taxon>Wenzhouxiangellaceae</taxon>
        <taxon>Wenzhouxiangella</taxon>
    </lineage>
</organism>
<dbReference type="HAMAP" id="MF_00994">
    <property type="entry name" value="LPS_assembly_LapB"/>
    <property type="match status" value="1"/>
</dbReference>
<dbReference type="Gene3D" id="1.25.40.10">
    <property type="entry name" value="Tetratricopeptide repeat domain"/>
    <property type="match status" value="3"/>
</dbReference>
<dbReference type="GO" id="GO:0008653">
    <property type="term" value="P:lipopolysaccharide metabolic process"/>
    <property type="evidence" value="ECO:0007669"/>
    <property type="project" value="InterPro"/>
</dbReference>
<proteinExistence type="inferred from homology"/>
<evidence type="ECO:0000313" key="7">
    <source>
        <dbReference type="Proteomes" id="UP000484885"/>
    </source>
</evidence>
<protein>
    <recommendedName>
        <fullName evidence="4">Lipopolysaccharide assembly protein B</fullName>
    </recommendedName>
</protein>
<dbReference type="Pfam" id="PF13432">
    <property type="entry name" value="TPR_16"/>
    <property type="match status" value="2"/>
</dbReference>
<dbReference type="PANTHER" id="PTHR45586:SF1">
    <property type="entry name" value="LIPOPOLYSACCHARIDE ASSEMBLY PROTEIN B"/>
    <property type="match status" value="1"/>
</dbReference>
<dbReference type="GO" id="GO:0046890">
    <property type="term" value="P:regulation of lipid biosynthetic process"/>
    <property type="evidence" value="ECO:0007669"/>
    <property type="project" value="UniProtKB-UniRule"/>
</dbReference>
<evidence type="ECO:0000256" key="2">
    <source>
        <dbReference type="ARBA" id="ARBA00022737"/>
    </source>
</evidence>
<dbReference type="Pfam" id="PF18073">
    <property type="entry name" value="Zn_ribbon_LapB"/>
    <property type="match status" value="1"/>
</dbReference>
<keyword evidence="4" id="KW-1133">Transmembrane helix</keyword>
<dbReference type="SUPFAM" id="SSF81901">
    <property type="entry name" value="HCP-like"/>
    <property type="match status" value="1"/>
</dbReference>
<keyword evidence="1 4" id="KW-0479">Metal-binding</keyword>
<keyword evidence="4" id="KW-1003">Cell membrane</keyword>
<dbReference type="InterPro" id="IPR030865">
    <property type="entry name" value="LapB"/>
</dbReference>
<sequence>MTELALLFLLLPLAAFSGWIVGQGQKKRGRRRRSVLSSQYFRGLNYLLNEESDKAIEEFLKLAEVNRDTVDTHLALGTLFRRRGEMDKAIRYHKHIISRPNLDEDQRERVLFELAMDYMRAGLLDRAESLFLELTDSEQMGTRARRNLLDIYQQEKDWARAVEQAQRLDLVDGGSDSGLIAQLYCELAETAVAGDDSEAATQHLRQARRYQPNNARARLIEATIAEREGQQALAAERYREACELDPDLLVGCAQAMIECHRGSHGIEQLKDWLALRSRSADLNAPALLLARLTAETDPARAAAFLLETLQRRSTVGGLEYLMELLSSRDLGLDEVGPDLIRDLMQRLMQGQPVYCCQQCGFSGSAHHWMCPSCRSWDSTRVIRGVLGE</sequence>
<evidence type="ECO:0000259" key="5">
    <source>
        <dbReference type="Pfam" id="PF18073"/>
    </source>
</evidence>
<keyword evidence="4" id="KW-0997">Cell inner membrane</keyword>
<dbReference type="InterPro" id="IPR051012">
    <property type="entry name" value="CellSynth/LPSAsmb/PSIAsmb"/>
</dbReference>
<dbReference type="GO" id="GO:0005506">
    <property type="term" value="F:iron ion binding"/>
    <property type="evidence" value="ECO:0007669"/>
    <property type="project" value="UniProtKB-UniRule"/>
</dbReference>
<evidence type="ECO:0000313" key="6">
    <source>
        <dbReference type="EMBL" id="NDY95407.1"/>
    </source>
</evidence>
<feature type="binding site" evidence="4">
    <location>
        <position position="356"/>
    </location>
    <ligand>
        <name>Fe cation</name>
        <dbReference type="ChEBI" id="CHEBI:24875"/>
    </ligand>
</feature>
<keyword evidence="7" id="KW-1185">Reference proteome</keyword>
<feature type="topological domain" description="Cytoplasmic" evidence="4">
    <location>
        <begin position="23"/>
        <end position="388"/>
    </location>
</feature>
<dbReference type="EMBL" id="JAAGSC010000039">
    <property type="protein sequence ID" value="NDY95407.1"/>
    <property type="molecule type" value="Genomic_DNA"/>
</dbReference>
<dbReference type="NCBIfam" id="NF008757">
    <property type="entry name" value="PRK11788.1-5"/>
    <property type="match status" value="1"/>
</dbReference>
<comment type="caution">
    <text evidence="6">The sequence shown here is derived from an EMBL/GenBank/DDBJ whole genome shotgun (WGS) entry which is preliminary data.</text>
</comment>
<dbReference type="InterPro" id="IPR011990">
    <property type="entry name" value="TPR-like_helical_dom_sf"/>
</dbReference>
<comment type="similarity">
    <text evidence="4">Belongs to the LapB family.</text>
</comment>
<keyword evidence="4" id="KW-0408">Iron</keyword>
<gene>
    <name evidence="4 6" type="primary">lapB</name>
    <name evidence="6" type="ORF">G3I74_06680</name>
</gene>
<dbReference type="SMART" id="SM00028">
    <property type="entry name" value="TPR"/>
    <property type="match status" value="4"/>
</dbReference>
<accession>A0A845UV94</accession>
<keyword evidence="4" id="KW-0812">Transmembrane</keyword>
<keyword evidence="4" id="KW-0472">Membrane</keyword>
<evidence type="ECO:0000256" key="4">
    <source>
        <dbReference type="HAMAP-Rule" id="MF_00994"/>
    </source>
</evidence>
<dbReference type="InterPro" id="IPR041166">
    <property type="entry name" value="Rubredoxin_2"/>
</dbReference>
<feature type="binding site" evidence="4">
    <location>
        <position position="373"/>
    </location>
    <ligand>
        <name>Fe cation</name>
        <dbReference type="ChEBI" id="CHEBI:24875"/>
    </ligand>
</feature>
<feature type="binding site" evidence="4">
    <location>
        <position position="370"/>
    </location>
    <ligand>
        <name>Fe cation</name>
        <dbReference type="ChEBI" id="CHEBI:24875"/>
    </ligand>
</feature>
<keyword evidence="2 4" id="KW-0677">Repeat</keyword>
<dbReference type="AlphaFoldDB" id="A0A845UV94"/>
<dbReference type="RefSeq" id="WP_164210794.1">
    <property type="nucleotide sequence ID" value="NZ_JAAGSC010000039.1"/>
</dbReference>
<feature type="binding site" evidence="4">
    <location>
        <position position="359"/>
    </location>
    <ligand>
        <name>Fe cation</name>
        <dbReference type="ChEBI" id="CHEBI:24875"/>
    </ligand>
</feature>
<evidence type="ECO:0000256" key="3">
    <source>
        <dbReference type="ARBA" id="ARBA00022803"/>
    </source>
</evidence>
<keyword evidence="3 4" id="KW-0802">TPR repeat</keyword>
<dbReference type="Proteomes" id="UP000484885">
    <property type="component" value="Unassembled WGS sequence"/>
</dbReference>